<gene>
    <name evidence="1" type="ORF">MCHLDSM_05938</name>
</gene>
<reference evidence="1 2" key="1">
    <citation type="journal article" date="2015" name="Genome Biol. Evol.">
        <title>Characterization of Three Mycobacterium spp. with Potential Use in Bioremediation by Genome Sequencing and Comparative Genomics.</title>
        <authorList>
            <person name="Das S."/>
            <person name="Pettersson B.M."/>
            <person name="Behra P.R."/>
            <person name="Ramesh M."/>
            <person name="Dasgupta S."/>
            <person name="Bhattacharya A."/>
            <person name="Kirsebom L.A."/>
        </authorList>
    </citation>
    <scope>NUCLEOTIDE SEQUENCE [LARGE SCALE GENOMIC DNA]</scope>
    <source>
        <strain evidence="1 2">DSM 43826</strain>
    </source>
</reference>
<organism evidence="1 2">
    <name type="scientific">Mycolicibacterium chlorophenolicum</name>
    <dbReference type="NCBI Taxonomy" id="37916"/>
    <lineage>
        <taxon>Bacteria</taxon>
        <taxon>Bacillati</taxon>
        <taxon>Actinomycetota</taxon>
        <taxon>Actinomycetes</taxon>
        <taxon>Mycobacteriales</taxon>
        <taxon>Mycobacteriaceae</taxon>
        <taxon>Mycolicibacterium</taxon>
    </lineage>
</organism>
<protein>
    <submittedName>
        <fullName evidence="1">Uncharacterized protein</fullName>
    </submittedName>
</protein>
<dbReference type="AlphaFoldDB" id="A0A0J6YA64"/>
<keyword evidence="2" id="KW-1185">Reference proteome</keyword>
<proteinExistence type="predicted"/>
<accession>A0A0J6YA64</accession>
<comment type="caution">
    <text evidence="1">The sequence shown here is derived from an EMBL/GenBank/DDBJ whole genome shotgun (WGS) entry which is preliminary data.</text>
</comment>
<evidence type="ECO:0000313" key="2">
    <source>
        <dbReference type="Proteomes" id="UP000036513"/>
    </source>
</evidence>
<evidence type="ECO:0000313" key="1">
    <source>
        <dbReference type="EMBL" id="KMO69826.1"/>
    </source>
</evidence>
<dbReference type="PATRIC" id="fig|37916.4.peg.5959"/>
<name>A0A0J6YA64_9MYCO</name>
<dbReference type="EMBL" id="JYNL01000065">
    <property type="protein sequence ID" value="KMO69826.1"/>
    <property type="molecule type" value="Genomic_DNA"/>
</dbReference>
<sequence length="91" mass="8758">MQAGGLDAAADCCEVDVVFTDYRPGLPPVEGGFDGGKWDVGAGDGDGVPVVGATAVGNDGDELSGGIGGSVDAGVLEAQLPGHALVGVMNS</sequence>
<dbReference type="RefSeq" id="WP_156455056.1">
    <property type="nucleotide sequence ID" value="NZ_JYNL01000065.1"/>
</dbReference>
<dbReference type="Proteomes" id="UP000036513">
    <property type="component" value="Unassembled WGS sequence"/>
</dbReference>